<sequence>QEDDDEGDDGGRAKRQKTKKERTLVASFTAMSLDTPWLCISCLDSETSRLVHGLLKDDYDLAEFPHVRQDLELAEEVTDGIDAPGDFRLEALTGSSTEDSSRASVTTLFSLYLKVDSSRSKDKVVSKALCSYQNGEMNSVGPTLELVETAKDWRRHGLGGALMRGINSFYCERFRNALLASPATLAEEKTAQLHHSGRKKRCASASMDKRGILRK</sequence>
<evidence type="ECO:0000313" key="3">
    <source>
        <dbReference type="Proteomes" id="UP000266841"/>
    </source>
</evidence>
<dbReference type="EMBL" id="AGNL01045494">
    <property type="protein sequence ID" value="EJK48733.1"/>
    <property type="molecule type" value="Genomic_DNA"/>
</dbReference>
<protein>
    <recommendedName>
        <fullName evidence="4">N-acetyltransferase domain-containing protein</fullName>
    </recommendedName>
</protein>
<organism evidence="2 3">
    <name type="scientific">Thalassiosira oceanica</name>
    <name type="common">Marine diatom</name>
    <dbReference type="NCBI Taxonomy" id="159749"/>
    <lineage>
        <taxon>Eukaryota</taxon>
        <taxon>Sar</taxon>
        <taxon>Stramenopiles</taxon>
        <taxon>Ochrophyta</taxon>
        <taxon>Bacillariophyta</taxon>
        <taxon>Coscinodiscophyceae</taxon>
        <taxon>Thalassiosirophycidae</taxon>
        <taxon>Thalassiosirales</taxon>
        <taxon>Thalassiosiraceae</taxon>
        <taxon>Thalassiosira</taxon>
    </lineage>
</organism>
<comment type="caution">
    <text evidence="2">The sequence shown here is derived from an EMBL/GenBank/DDBJ whole genome shotgun (WGS) entry which is preliminary data.</text>
</comment>
<reference evidence="2 3" key="1">
    <citation type="journal article" date="2012" name="Genome Biol.">
        <title>Genome and low-iron response of an oceanic diatom adapted to chronic iron limitation.</title>
        <authorList>
            <person name="Lommer M."/>
            <person name="Specht M."/>
            <person name="Roy A.S."/>
            <person name="Kraemer L."/>
            <person name="Andreson R."/>
            <person name="Gutowska M.A."/>
            <person name="Wolf J."/>
            <person name="Bergner S.V."/>
            <person name="Schilhabel M.B."/>
            <person name="Klostermeier U.C."/>
            <person name="Beiko R.G."/>
            <person name="Rosenstiel P."/>
            <person name="Hippler M."/>
            <person name="Laroche J."/>
        </authorList>
    </citation>
    <scope>NUCLEOTIDE SEQUENCE [LARGE SCALE GENOMIC DNA]</scope>
    <source>
        <strain evidence="2 3">CCMP1005</strain>
    </source>
</reference>
<evidence type="ECO:0000313" key="2">
    <source>
        <dbReference type="EMBL" id="EJK48733.1"/>
    </source>
</evidence>
<keyword evidence="3" id="KW-1185">Reference proteome</keyword>
<evidence type="ECO:0000256" key="1">
    <source>
        <dbReference type="SAM" id="MobiDB-lite"/>
    </source>
</evidence>
<evidence type="ECO:0008006" key="4">
    <source>
        <dbReference type="Google" id="ProtNLM"/>
    </source>
</evidence>
<dbReference type="eggNOG" id="ENOG502T117">
    <property type="taxonomic scope" value="Eukaryota"/>
</dbReference>
<accession>K0R616</accession>
<feature type="non-terminal residue" evidence="2">
    <location>
        <position position="1"/>
    </location>
</feature>
<proteinExistence type="predicted"/>
<name>K0R616_THAOC</name>
<dbReference type="AlphaFoldDB" id="K0R616"/>
<feature type="region of interest" description="Disordered" evidence="1">
    <location>
        <begin position="190"/>
        <end position="215"/>
    </location>
</feature>
<dbReference type="Proteomes" id="UP000266841">
    <property type="component" value="Unassembled WGS sequence"/>
</dbReference>
<gene>
    <name evidence="2" type="ORF">THAOC_32443</name>
</gene>